<proteinExistence type="inferred from homology"/>
<dbReference type="InterPro" id="IPR038765">
    <property type="entry name" value="Papain-like_cys_pep_sf"/>
</dbReference>
<evidence type="ECO:0000256" key="2">
    <source>
        <dbReference type="ARBA" id="ARBA00022670"/>
    </source>
</evidence>
<feature type="region of interest" description="Disordered" evidence="4">
    <location>
        <begin position="93"/>
        <end position="124"/>
    </location>
</feature>
<organism evidence="6 7">
    <name type="scientific">Theobroma cacao</name>
    <name type="common">Cacao</name>
    <name type="synonym">Cocoa</name>
    <dbReference type="NCBI Taxonomy" id="3641"/>
    <lineage>
        <taxon>Eukaryota</taxon>
        <taxon>Viridiplantae</taxon>
        <taxon>Streptophyta</taxon>
        <taxon>Embryophyta</taxon>
        <taxon>Tracheophyta</taxon>
        <taxon>Spermatophyta</taxon>
        <taxon>Magnoliopsida</taxon>
        <taxon>eudicotyledons</taxon>
        <taxon>Gunneridae</taxon>
        <taxon>Pentapetalae</taxon>
        <taxon>rosids</taxon>
        <taxon>malvids</taxon>
        <taxon>Malvales</taxon>
        <taxon>Malvaceae</taxon>
        <taxon>Byttnerioideae</taxon>
        <taxon>Theobroma</taxon>
    </lineage>
</organism>
<gene>
    <name evidence="6" type="ORF">TCM_032459</name>
</gene>
<evidence type="ECO:0000259" key="5">
    <source>
        <dbReference type="Pfam" id="PF02902"/>
    </source>
</evidence>
<dbReference type="HOGENOM" id="CLU_797899_0_0_1"/>
<dbReference type="EMBL" id="CM001885">
    <property type="protein sequence ID" value="EOY13809.1"/>
    <property type="molecule type" value="Genomic_DNA"/>
</dbReference>
<feature type="domain" description="Ubiquitin-like protease family profile" evidence="5">
    <location>
        <begin position="272"/>
        <end position="343"/>
    </location>
</feature>
<dbReference type="InParanoid" id="A0A061FH70"/>
<protein>
    <recommendedName>
        <fullName evidence="5">Ubiquitin-like protease family profile domain-containing protein</fullName>
    </recommendedName>
</protein>
<evidence type="ECO:0000313" key="7">
    <source>
        <dbReference type="Proteomes" id="UP000026915"/>
    </source>
</evidence>
<evidence type="ECO:0000256" key="4">
    <source>
        <dbReference type="SAM" id="MobiDB-lite"/>
    </source>
</evidence>
<dbReference type="AlphaFoldDB" id="A0A061FH70"/>
<keyword evidence="2" id="KW-0645">Protease</keyword>
<dbReference type="SUPFAM" id="SSF54001">
    <property type="entry name" value="Cysteine proteinases"/>
    <property type="match status" value="1"/>
</dbReference>
<name>A0A061FH70_THECC</name>
<evidence type="ECO:0000256" key="3">
    <source>
        <dbReference type="ARBA" id="ARBA00022801"/>
    </source>
</evidence>
<keyword evidence="7" id="KW-1185">Reference proteome</keyword>
<reference evidence="6 7" key="1">
    <citation type="journal article" date="2013" name="Genome Biol.">
        <title>The genome sequence of the most widely cultivated cacao type and its use to identify candidate genes regulating pod color.</title>
        <authorList>
            <person name="Motamayor J.C."/>
            <person name="Mockaitis K."/>
            <person name="Schmutz J."/>
            <person name="Haiminen N."/>
            <person name="Iii D.L."/>
            <person name="Cornejo O."/>
            <person name="Findley S.D."/>
            <person name="Zheng P."/>
            <person name="Utro F."/>
            <person name="Royaert S."/>
            <person name="Saski C."/>
            <person name="Jenkins J."/>
            <person name="Podicheti R."/>
            <person name="Zhao M."/>
            <person name="Scheffler B.E."/>
            <person name="Stack J.C."/>
            <person name="Feltus F.A."/>
            <person name="Mustiga G.M."/>
            <person name="Amores F."/>
            <person name="Phillips W."/>
            <person name="Marelli J.P."/>
            <person name="May G.D."/>
            <person name="Shapiro H."/>
            <person name="Ma J."/>
            <person name="Bustamante C.D."/>
            <person name="Schnell R.J."/>
            <person name="Main D."/>
            <person name="Gilbert D."/>
            <person name="Parida L."/>
            <person name="Kuhn D.N."/>
        </authorList>
    </citation>
    <scope>NUCLEOTIDE SEQUENCE [LARGE SCALE GENOMIC DNA]</scope>
    <source>
        <strain evidence="7">cv. Matina 1-6</strain>
    </source>
</reference>
<dbReference type="Gramene" id="EOY13809">
    <property type="protein sequence ID" value="EOY13809"/>
    <property type="gene ID" value="TCM_032459"/>
</dbReference>
<evidence type="ECO:0000256" key="1">
    <source>
        <dbReference type="ARBA" id="ARBA00005234"/>
    </source>
</evidence>
<evidence type="ECO:0000313" key="6">
    <source>
        <dbReference type="EMBL" id="EOY13809.1"/>
    </source>
</evidence>
<accession>A0A061FH70</accession>
<dbReference type="GO" id="GO:0006508">
    <property type="term" value="P:proteolysis"/>
    <property type="evidence" value="ECO:0007669"/>
    <property type="project" value="UniProtKB-KW"/>
</dbReference>
<dbReference type="Proteomes" id="UP000026915">
    <property type="component" value="Chromosome 7"/>
</dbReference>
<dbReference type="Gene3D" id="3.40.395.10">
    <property type="entry name" value="Adenoviral Proteinase, Chain A"/>
    <property type="match status" value="1"/>
</dbReference>
<dbReference type="Pfam" id="PF02902">
    <property type="entry name" value="Peptidase_C48"/>
    <property type="match status" value="1"/>
</dbReference>
<dbReference type="GO" id="GO:0008234">
    <property type="term" value="F:cysteine-type peptidase activity"/>
    <property type="evidence" value="ECO:0007669"/>
    <property type="project" value="InterPro"/>
</dbReference>
<dbReference type="InterPro" id="IPR003653">
    <property type="entry name" value="Peptidase_C48_C"/>
</dbReference>
<comment type="similarity">
    <text evidence="1">Belongs to the peptidase C48 family.</text>
</comment>
<keyword evidence="3" id="KW-0378">Hydrolase</keyword>
<feature type="compositionally biased region" description="Low complexity" evidence="4">
    <location>
        <begin position="105"/>
        <end position="122"/>
    </location>
</feature>
<sequence length="348" mass="38797">MVGMSDTTWWECVTRHESIDHELWFAIGKSKVRISKTPVHANKAYGGLSRLGLGARENKRKLKEKIIARPVKRRCTVAFGDDELSGLKLIEEGDNHGNVSEQPLTHADNSSSTTDSAAGDNVTHVDDDLDDVVEEDFHLVEAKRDHVPKADAVVEVAIGGDGNLASVEAEGDHVPQADAVVEATAGTLHQFRLKKTISNSTGTGQMANKYMASPYVNPLVSLQDLKNSMVEAYEVFKKDECVRCNVGILGDQGLDFFTSLEDSKEEMTSEQLDTCLNVLCWHTKKKWKDVDFILTRCNVGEHWVVAKIDLIKWRIKVVNYARTLDSKDNKVHATQMTSFTMMMHIICH</sequence>